<gene>
    <name evidence="2" type="ORF">CWD77_11185</name>
</gene>
<dbReference type="OrthoDB" id="9810154at2"/>
<dbReference type="SMART" id="SM00855">
    <property type="entry name" value="PGAM"/>
    <property type="match status" value="1"/>
</dbReference>
<dbReference type="InterPro" id="IPR013078">
    <property type="entry name" value="His_Pase_superF_clade-1"/>
</dbReference>
<dbReference type="Proteomes" id="UP000233398">
    <property type="component" value="Unassembled WGS sequence"/>
</dbReference>
<organism evidence="2 3">
    <name type="scientific">Rhodohalobacter barkolensis</name>
    <dbReference type="NCBI Taxonomy" id="2053187"/>
    <lineage>
        <taxon>Bacteria</taxon>
        <taxon>Pseudomonadati</taxon>
        <taxon>Balneolota</taxon>
        <taxon>Balneolia</taxon>
        <taxon>Balneolales</taxon>
        <taxon>Balneolaceae</taxon>
        <taxon>Rhodohalobacter</taxon>
    </lineage>
</organism>
<evidence type="ECO:0000313" key="3">
    <source>
        <dbReference type="Proteomes" id="UP000233398"/>
    </source>
</evidence>
<accession>A0A2N0VGA0</accession>
<dbReference type="Gene3D" id="3.40.50.1240">
    <property type="entry name" value="Phosphoglycerate mutase-like"/>
    <property type="match status" value="1"/>
</dbReference>
<name>A0A2N0VGA0_9BACT</name>
<dbReference type="CDD" id="cd07040">
    <property type="entry name" value="HP"/>
    <property type="match status" value="1"/>
</dbReference>
<keyword evidence="3" id="KW-1185">Reference proteome</keyword>
<dbReference type="SUPFAM" id="SSF53254">
    <property type="entry name" value="Phosphoglycerate mutase-like"/>
    <property type="match status" value="1"/>
</dbReference>
<comment type="caution">
    <text evidence="2">The sequence shown here is derived from an EMBL/GenBank/DDBJ whole genome shotgun (WGS) entry which is preliminary data.</text>
</comment>
<reference evidence="2 3" key="1">
    <citation type="submission" date="2017-11" db="EMBL/GenBank/DDBJ databases">
        <title>Rhodohalobacter 15182 sp. nov., isolated from a salt lake.</title>
        <authorList>
            <person name="Han S."/>
        </authorList>
    </citation>
    <scope>NUCLEOTIDE SEQUENCE [LARGE SCALE GENOMIC DNA]</scope>
    <source>
        <strain evidence="2 3">15182</strain>
    </source>
</reference>
<evidence type="ECO:0000313" key="2">
    <source>
        <dbReference type="EMBL" id="PKD43178.1"/>
    </source>
</evidence>
<dbReference type="PANTHER" id="PTHR47623">
    <property type="entry name" value="OS09G0287300 PROTEIN"/>
    <property type="match status" value="1"/>
</dbReference>
<sequence length="165" mass="18586">MKKKILMMRHAKSSWSDEKLRDFDRPLNSRGMKDAPRMGAYLKELGIIPGQIFSSTAKRAQQTAQAVAKEVGFNVERINWDEELYHGEPMAYLNAIRSADAKSEVVMTIGHNPMTAEVMSALSKQSFTHHVPTSALACFETSAESWNDIRQSSCKLLWIVSPKEI</sequence>
<proteinExistence type="predicted"/>
<feature type="binding site" evidence="1">
    <location>
        <position position="59"/>
    </location>
    <ligand>
        <name>substrate</name>
    </ligand>
</feature>
<dbReference type="RefSeq" id="WP_101073651.1">
    <property type="nucleotide sequence ID" value="NZ_PISP01000003.1"/>
</dbReference>
<dbReference type="Pfam" id="PF00300">
    <property type="entry name" value="His_Phos_1"/>
    <property type="match status" value="1"/>
</dbReference>
<dbReference type="InterPro" id="IPR029033">
    <property type="entry name" value="His_PPase_superfam"/>
</dbReference>
<evidence type="ECO:0000256" key="1">
    <source>
        <dbReference type="PIRSR" id="PIRSR613078-2"/>
    </source>
</evidence>
<protein>
    <submittedName>
        <fullName evidence="2">Histidine phosphatase family protein</fullName>
    </submittedName>
</protein>
<dbReference type="AlphaFoldDB" id="A0A2N0VGA0"/>
<dbReference type="PANTHER" id="PTHR47623:SF1">
    <property type="entry name" value="OS09G0287300 PROTEIN"/>
    <property type="match status" value="1"/>
</dbReference>
<dbReference type="EMBL" id="PISP01000003">
    <property type="protein sequence ID" value="PKD43178.1"/>
    <property type="molecule type" value="Genomic_DNA"/>
</dbReference>